<protein>
    <submittedName>
        <fullName evidence="1">Uncharacterized protein</fullName>
    </submittedName>
</protein>
<name>A0AAU2JR31_9ACTN</name>
<proteinExistence type="predicted"/>
<sequence length="94" mass="11093">MNETVKNFIKVTFSAEIAFRLDKVKRGLSLRSEENLDELRSGLREIVEDRTLTLKEWGSLSDIDFEDEADLYRYLDDCYAYFFGNREDFPVAPR</sequence>
<reference evidence="1" key="1">
    <citation type="submission" date="2022-10" db="EMBL/GenBank/DDBJ databases">
        <title>The complete genomes of actinobacterial strains from the NBC collection.</title>
        <authorList>
            <person name="Joergensen T.S."/>
            <person name="Alvarez Arevalo M."/>
            <person name="Sterndorff E.B."/>
            <person name="Faurdal D."/>
            <person name="Vuksanovic O."/>
            <person name="Mourched A.-S."/>
            <person name="Charusanti P."/>
            <person name="Shaw S."/>
            <person name="Blin K."/>
            <person name="Weber T."/>
        </authorList>
    </citation>
    <scope>NUCLEOTIDE SEQUENCE</scope>
    <source>
        <strain evidence="1">NBC_00049</strain>
    </source>
</reference>
<dbReference type="AlphaFoldDB" id="A0AAU2JR31"/>
<evidence type="ECO:0000313" key="1">
    <source>
        <dbReference type="EMBL" id="WTU74376.1"/>
    </source>
</evidence>
<gene>
    <name evidence="1" type="ORF">OG327_14185</name>
</gene>
<accession>A0AAU2JR31</accession>
<dbReference type="EMBL" id="CP108264">
    <property type="protein sequence ID" value="WTU74376.1"/>
    <property type="molecule type" value="Genomic_DNA"/>
</dbReference>
<organism evidence="1">
    <name type="scientific">Streptomyces sp. NBC_00049</name>
    <dbReference type="NCBI Taxonomy" id="2903617"/>
    <lineage>
        <taxon>Bacteria</taxon>
        <taxon>Bacillati</taxon>
        <taxon>Actinomycetota</taxon>
        <taxon>Actinomycetes</taxon>
        <taxon>Kitasatosporales</taxon>
        <taxon>Streptomycetaceae</taxon>
        <taxon>Streptomyces</taxon>
    </lineage>
</organism>